<dbReference type="AlphaFoldDB" id="A0AA86TBX1"/>
<evidence type="ECO:0000313" key="2">
    <source>
        <dbReference type="Proteomes" id="UP001179121"/>
    </source>
</evidence>
<organism evidence="1 2">
    <name type="scientific">Nitrospira tepida</name>
    <dbReference type="NCBI Taxonomy" id="2973512"/>
    <lineage>
        <taxon>Bacteria</taxon>
        <taxon>Pseudomonadati</taxon>
        <taxon>Nitrospirota</taxon>
        <taxon>Nitrospiria</taxon>
        <taxon>Nitrospirales</taxon>
        <taxon>Nitrospiraceae</taxon>
        <taxon>Nitrospira</taxon>
    </lineage>
</organism>
<dbReference type="EMBL" id="OX365700">
    <property type="protein sequence ID" value="CAI4034173.1"/>
    <property type="molecule type" value="Genomic_DNA"/>
</dbReference>
<proteinExistence type="predicted"/>
<dbReference type="SUPFAM" id="SSF48452">
    <property type="entry name" value="TPR-like"/>
    <property type="match status" value="1"/>
</dbReference>
<gene>
    <name evidence="1" type="ORF">DNFV4_04617</name>
</gene>
<dbReference type="InterPro" id="IPR011990">
    <property type="entry name" value="TPR-like_helical_dom_sf"/>
</dbReference>
<dbReference type="Proteomes" id="UP001179121">
    <property type="component" value="Chromosome"/>
</dbReference>
<evidence type="ECO:0000313" key="1">
    <source>
        <dbReference type="EMBL" id="CAI4034173.1"/>
    </source>
</evidence>
<dbReference type="KEGG" id="nti:DNFV4_04617"/>
<dbReference type="RefSeq" id="WP_289271580.1">
    <property type="nucleotide sequence ID" value="NZ_OX365700.1"/>
</dbReference>
<name>A0AA86TBX1_9BACT</name>
<sequence length="166" mass="18631">MSRPVHQIPRLAALLILLAVGSAGCAKDIYQQRADIIKGHTEAFYQSLEQGRIAAAVSENEQIEGLAREMEQGLVKRASSMDSNQKVREWSLIKTANQTAIDNWLNLGRYLAATKRYDQAKGTYQRVIDTYGDKGAEYRPWVDRARLGTKDVDLILAPSRPDQKID</sequence>
<keyword evidence="2" id="KW-1185">Reference proteome</keyword>
<evidence type="ECO:0008006" key="3">
    <source>
        <dbReference type="Google" id="ProtNLM"/>
    </source>
</evidence>
<protein>
    <recommendedName>
        <fullName evidence="3">Tetratricopeptide repeat protein</fullName>
    </recommendedName>
</protein>
<dbReference type="PROSITE" id="PS51257">
    <property type="entry name" value="PROKAR_LIPOPROTEIN"/>
    <property type="match status" value="1"/>
</dbReference>
<reference evidence="1" key="1">
    <citation type="submission" date="2022-10" db="EMBL/GenBank/DDBJ databases">
        <authorList>
            <person name="Koch H."/>
        </authorList>
    </citation>
    <scope>NUCLEOTIDE SEQUENCE</scope>
    <source>
        <strain evidence="1">DNF</strain>
    </source>
</reference>
<accession>A0AA86TBX1</accession>